<feature type="non-terminal residue" evidence="3">
    <location>
        <position position="1"/>
    </location>
</feature>
<dbReference type="GO" id="GO:0005634">
    <property type="term" value="C:nucleus"/>
    <property type="evidence" value="ECO:0007669"/>
    <property type="project" value="TreeGrafter"/>
</dbReference>
<gene>
    <name evidence="3" type="ORF">BN2614_LOCUS2</name>
</gene>
<dbReference type="AlphaFoldDB" id="A0A9X9M213"/>
<feature type="domain" description="Cux N-terminal" evidence="2">
    <location>
        <begin position="21"/>
        <end position="76"/>
    </location>
</feature>
<sequence length="76" mass="8787">MQMWSPLVRSAMTILSSLFVSPQRELDATATVLANRQDESEQSRKRLIEQSREFKKNTPEDLRKHVAPLLKSFQGE</sequence>
<protein>
    <recommendedName>
        <fullName evidence="2">Cux N-terminal domain-containing protein</fullName>
    </recommendedName>
</protein>
<dbReference type="PANTHER" id="PTHR14043">
    <property type="entry name" value="CCAAT DISPLACEMENT PROTEIN-RELATED"/>
    <property type="match status" value="1"/>
</dbReference>
<evidence type="ECO:0000313" key="4">
    <source>
        <dbReference type="Proteomes" id="UP000269945"/>
    </source>
</evidence>
<dbReference type="Pfam" id="PF25398">
    <property type="entry name" value="CUX1_N"/>
    <property type="match status" value="1"/>
</dbReference>
<evidence type="ECO:0000313" key="3">
    <source>
        <dbReference type="EMBL" id="VCX20010.1"/>
    </source>
</evidence>
<evidence type="ECO:0000259" key="2">
    <source>
        <dbReference type="Pfam" id="PF25398"/>
    </source>
</evidence>
<dbReference type="InterPro" id="IPR057476">
    <property type="entry name" value="Cux_N"/>
</dbReference>
<comment type="caution">
    <text evidence="3">The sequence shown here is derived from an EMBL/GenBank/DDBJ whole genome shotgun (WGS) entry which is preliminary data.</text>
</comment>
<dbReference type="PANTHER" id="PTHR14043:SF4">
    <property type="entry name" value="HOMEOBOX PROTEIN CUT-LIKE 1"/>
    <property type="match status" value="1"/>
</dbReference>
<organism evidence="3 4">
    <name type="scientific">Gulo gulo</name>
    <name type="common">Wolverine</name>
    <name type="synonym">Gluton</name>
    <dbReference type="NCBI Taxonomy" id="48420"/>
    <lineage>
        <taxon>Eukaryota</taxon>
        <taxon>Metazoa</taxon>
        <taxon>Chordata</taxon>
        <taxon>Craniata</taxon>
        <taxon>Vertebrata</taxon>
        <taxon>Euteleostomi</taxon>
        <taxon>Mammalia</taxon>
        <taxon>Eutheria</taxon>
        <taxon>Laurasiatheria</taxon>
        <taxon>Carnivora</taxon>
        <taxon>Caniformia</taxon>
        <taxon>Musteloidea</taxon>
        <taxon>Mustelidae</taxon>
        <taxon>Guloninae</taxon>
        <taxon>Gulo</taxon>
    </lineage>
</organism>
<dbReference type="GO" id="GO:0000977">
    <property type="term" value="F:RNA polymerase II transcription regulatory region sequence-specific DNA binding"/>
    <property type="evidence" value="ECO:0007669"/>
    <property type="project" value="TreeGrafter"/>
</dbReference>
<keyword evidence="1" id="KW-0175">Coiled coil</keyword>
<evidence type="ECO:0000256" key="1">
    <source>
        <dbReference type="ARBA" id="ARBA00023054"/>
    </source>
</evidence>
<dbReference type="GO" id="GO:0000981">
    <property type="term" value="F:DNA-binding transcription factor activity, RNA polymerase II-specific"/>
    <property type="evidence" value="ECO:0007669"/>
    <property type="project" value="TreeGrafter"/>
</dbReference>
<dbReference type="Proteomes" id="UP000269945">
    <property type="component" value="Unassembled WGS sequence"/>
</dbReference>
<dbReference type="EMBL" id="CYRY02036898">
    <property type="protein sequence ID" value="VCX20010.1"/>
    <property type="molecule type" value="Genomic_DNA"/>
</dbReference>
<accession>A0A9X9M213</accession>
<name>A0A9X9M213_GULGU</name>
<proteinExistence type="predicted"/>
<keyword evidence="4" id="KW-1185">Reference proteome</keyword>
<reference evidence="3 4" key="1">
    <citation type="submission" date="2018-10" db="EMBL/GenBank/DDBJ databases">
        <authorList>
            <person name="Ekblom R."/>
            <person name="Jareborg N."/>
        </authorList>
    </citation>
    <scope>NUCLEOTIDE SEQUENCE [LARGE SCALE GENOMIC DNA]</scope>
    <source>
        <tissue evidence="3">Muscle</tissue>
    </source>
</reference>